<dbReference type="EMBL" id="JAGFNZ010000003">
    <property type="protein sequence ID" value="MBW7573180.1"/>
    <property type="molecule type" value="Genomic_DNA"/>
</dbReference>
<feature type="transmembrane region" description="Helical" evidence="2">
    <location>
        <begin position="130"/>
        <end position="147"/>
    </location>
</feature>
<keyword evidence="2" id="KW-0472">Membrane</keyword>
<evidence type="ECO:0000259" key="3">
    <source>
        <dbReference type="Pfam" id="PF01478"/>
    </source>
</evidence>
<feature type="domain" description="Prepilin type IV endopeptidase peptidase" evidence="3">
    <location>
        <begin position="20"/>
        <end position="114"/>
    </location>
</feature>
<dbReference type="InterPro" id="IPR050882">
    <property type="entry name" value="Prepilin_peptidase/N-MTase"/>
</dbReference>
<evidence type="ECO:0000313" key="4">
    <source>
        <dbReference type="EMBL" id="MBW7573180.1"/>
    </source>
</evidence>
<dbReference type="InterPro" id="IPR000045">
    <property type="entry name" value="Prepilin_IV_endopep_pep"/>
</dbReference>
<evidence type="ECO:0000313" key="5">
    <source>
        <dbReference type="Proteomes" id="UP000719942"/>
    </source>
</evidence>
<keyword evidence="2" id="KW-1133">Transmembrane helix</keyword>
<name>A0ABS7DPD7_9FIRM</name>
<reference evidence="4 5" key="1">
    <citation type="submission" date="2021-03" db="EMBL/GenBank/DDBJ databases">
        <title>Caproiciproducens sp. nov. isolated from feces of cow.</title>
        <authorList>
            <person name="Choi J.-Y."/>
        </authorList>
    </citation>
    <scope>NUCLEOTIDE SEQUENCE [LARGE SCALE GENOMIC DNA]</scope>
    <source>
        <strain evidence="4 5">AGMB10547</strain>
    </source>
</reference>
<dbReference type="PANTHER" id="PTHR30487">
    <property type="entry name" value="TYPE 4 PREPILIN-LIKE PROTEINS LEADER PEPTIDE-PROCESSING ENZYME"/>
    <property type="match status" value="1"/>
</dbReference>
<keyword evidence="5" id="KW-1185">Reference proteome</keyword>
<organism evidence="4 5">
    <name type="scientific">Caproiciproducens faecalis</name>
    <dbReference type="NCBI Taxonomy" id="2820301"/>
    <lineage>
        <taxon>Bacteria</taxon>
        <taxon>Bacillati</taxon>
        <taxon>Bacillota</taxon>
        <taxon>Clostridia</taxon>
        <taxon>Eubacteriales</taxon>
        <taxon>Acutalibacteraceae</taxon>
        <taxon>Caproiciproducens</taxon>
    </lineage>
</organism>
<keyword evidence="2" id="KW-0812">Transmembrane</keyword>
<dbReference type="RefSeq" id="WP_219965571.1">
    <property type="nucleotide sequence ID" value="NZ_JAGFNZ010000003.1"/>
</dbReference>
<dbReference type="Proteomes" id="UP000719942">
    <property type="component" value="Unassembled WGS sequence"/>
</dbReference>
<feature type="transmembrane region" description="Helical" evidence="2">
    <location>
        <begin position="61"/>
        <end position="81"/>
    </location>
</feature>
<feature type="transmembrane region" description="Helical" evidence="2">
    <location>
        <begin position="93"/>
        <end position="118"/>
    </location>
</feature>
<sequence length="148" mass="16036">MPCLLYCIPHNPAHIVKGLAFVVILSIASYRDAKTHEIPDLIHVLLLIDGLILLEPQKAVTGFFIVSVLFYLIAVLTHGGIGGGDIKLIAAAGWVLGPVGVIIGTVIGSVLLVLTYLLIYFRRDPRHKRYALAPYLSIGCFAAYLLTS</sequence>
<gene>
    <name evidence="4" type="ORF">J5W02_10185</name>
</gene>
<protein>
    <submittedName>
        <fullName evidence="4">Prepilin peptidase</fullName>
    </submittedName>
</protein>
<evidence type="ECO:0000256" key="1">
    <source>
        <dbReference type="ARBA" id="ARBA00005801"/>
    </source>
</evidence>
<comment type="similarity">
    <text evidence="1">Belongs to the peptidase A24 family.</text>
</comment>
<accession>A0ABS7DPD7</accession>
<comment type="caution">
    <text evidence="4">The sequence shown here is derived from an EMBL/GenBank/DDBJ whole genome shotgun (WGS) entry which is preliminary data.</text>
</comment>
<dbReference type="Gene3D" id="1.20.120.1220">
    <property type="match status" value="1"/>
</dbReference>
<proteinExistence type="inferred from homology"/>
<dbReference type="PANTHER" id="PTHR30487:SF0">
    <property type="entry name" value="PREPILIN LEADER PEPTIDASE_N-METHYLTRANSFERASE-RELATED"/>
    <property type="match status" value="1"/>
</dbReference>
<dbReference type="Pfam" id="PF01478">
    <property type="entry name" value="Peptidase_A24"/>
    <property type="match status" value="1"/>
</dbReference>
<evidence type="ECO:0000256" key="2">
    <source>
        <dbReference type="SAM" id="Phobius"/>
    </source>
</evidence>